<evidence type="ECO:0000256" key="2">
    <source>
        <dbReference type="ARBA" id="ARBA00022670"/>
    </source>
</evidence>
<sequence length="626" mass="68676">MHFLLPLLFLCFWVAPANSIVGGIEAEAGDYPFAVTLQVYNQVKKKWLTVCAGSIIDREWVLGAANCFYFGSLETYTYAVAIRAQLNKKWTTTCGGSIIAPEWILTAGHCLSKIDKKREALPTNLFRVFAGANHMTDGGSPDPGVQRIEAKKFHLHPLYARSKPGTDEFSYNDIGLIQLRKAINITSRAMAIQIPESFDWEKLDLPLELVGWGRLGANAPYSTDLRMMTTQVVPCGKMDPNGNQLPNSICYKGTSSKAPCSGDSGGAIVQRGSRWLQLGVHTNGPEASSIVGGRAGSIDKYPFAVAIRYVMNGTWHHQAMGSIVSEEWILTCGHCVARHDRPHEAAFAGQFFVFSGAQKMTPKGSPDPTAPAMDIAGWGKLGDVLPYSEDLRMYKAKWVPSSNCHRVYNLISDVVCYEAPRLTGPCEGDSGAAAVYKQKNKWLQLAVHRGGAPSCDYANFRVASVNTYAFAVAIRYIENGQWIHLAMGSVIAHEWILTCGHCVANLRKHREALPPSTLFLFAGATRLTPGGTPEASVQIVQAAEIFLHPQFYRDLETEESDNDMALVRLSQSLNFTKTVIPIHVPTTFDWVAQQPTFEIAGWGEDGNQTAPQCATDDVPRAMDPTD</sequence>
<keyword evidence="2 6" id="KW-0645">Protease</keyword>
<feature type="region of interest" description="Disordered" evidence="7">
    <location>
        <begin position="601"/>
        <end position="626"/>
    </location>
</feature>
<evidence type="ECO:0000256" key="4">
    <source>
        <dbReference type="ARBA" id="ARBA00022825"/>
    </source>
</evidence>
<dbReference type="PROSITE" id="PS00134">
    <property type="entry name" value="TRYPSIN_HIS"/>
    <property type="match status" value="1"/>
</dbReference>
<dbReference type="InterPro" id="IPR050430">
    <property type="entry name" value="Peptidase_S1"/>
</dbReference>
<proteinExistence type="inferred from homology"/>
<dbReference type="InterPro" id="IPR001314">
    <property type="entry name" value="Peptidase_S1A"/>
</dbReference>
<evidence type="ECO:0000256" key="6">
    <source>
        <dbReference type="RuleBase" id="RU363034"/>
    </source>
</evidence>
<evidence type="ECO:0000256" key="8">
    <source>
        <dbReference type="SAM" id="SignalP"/>
    </source>
</evidence>
<protein>
    <recommendedName>
        <fullName evidence="9">Peptidase S1 domain-containing protein</fullName>
    </recommendedName>
</protein>
<dbReference type="Gene3D" id="2.40.10.10">
    <property type="entry name" value="Trypsin-like serine proteases"/>
    <property type="match status" value="5"/>
</dbReference>
<feature type="non-terminal residue" evidence="10">
    <location>
        <position position="1"/>
    </location>
</feature>
<evidence type="ECO:0000256" key="7">
    <source>
        <dbReference type="SAM" id="MobiDB-lite"/>
    </source>
</evidence>
<dbReference type="PANTHER" id="PTHR24276">
    <property type="entry name" value="POLYSERASE-RELATED"/>
    <property type="match status" value="1"/>
</dbReference>
<gene>
    <name evidence="10" type="ORF">MSPICULIGERA_LOCUS788</name>
</gene>
<keyword evidence="8" id="KW-0732">Signal</keyword>
<feature type="domain" description="Peptidase S1" evidence="9">
    <location>
        <begin position="20"/>
        <end position="329"/>
    </location>
</feature>
<dbReference type="SMART" id="SM00020">
    <property type="entry name" value="Tryp_SPc"/>
    <property type="match status" value="1"/>
</dbReference>
<keyword evidence="5" id="KW-1015">Disulfide bond</keyword>
<dbReference type="Proteomes" id="UP001177023">
    <property type="component" value="Unassembled WGS sequence"/>
</dbReference>
<dbReference type="GO" id="GO:0004252">
    <property type="term" value="F:serine-type endopeptidase activity"/>
    <property type="evidence" value="ECO:0007669"/>
    <property type="project" value="InterPro"/>
</dbReference>
<evidence type="ECO:0000259" key="9">
    <source>
        <dbReference type="PROSITE" id="PS50240"/>
    </source>
</evidence>
<keyword evidence="4 6" id="KW-0720">Serine protease</keyword>
<dbReference type="AlphaFoldDB" id="A0AA36C4N4"/>
<evidence type="ECO:0000256" key="1">
    <source>
        <dbReference type="ARBA" id="ARBA00007664"/>
    </source>
</evidence>
<dbReference type="InterPro" id="IPR001254">
    <property type="entry name" value="Trypsin_dom"/>
</dbReference>
<dbReference type="PANTHER" id="PTHR24276:SF98">
    <property type="entry name" value="FI18310P1-RELATED"/>
    <property type="match status" value="1"/>
</dbReference>
<comment type="caution">
    <text evidence="10">The sequence shown here is derived from an EMBL/GenBank/DDBJ whole genome shotgun (WGS) entry which is preliminary data.</text>
</comment>
<dbReference type="InterPro" id="IPR033116">
    <property type="entry name" value="TRYPSIN_SER"/>
</dbReference>
<dbReference type="EMBL" id="CATQJA010000185">
    <property type="protein sequence ID" value="CAJ0558047.1"/>
    <property type="molecule type" value="Genomic_DNA"/>
</dbReference>
<keyword evidence="11" id="KW-1185">Reference proteome</keyword>
<evidence type="ECO:0000313" key="11">
    <source>
        <dbReference type="Proteomes" id="UP001177023"/>
    </source>
</evidence>
<evidence type="ECO:0000313" key="10">
    <source>
        <dbReference type="EMBL" id="CAJ0558047.1"/>
    </source>
</evidence>
<dbReference type="PRINTS" id="PR00722">
    <property type="entry name" value="CHYMOTRYPSIN"/>
</dbReference>
<dbReference type="PROSITE" id="PS00135">
    <property type="entry name" value="TRYPSIN_SER"/>
    <property type="match status" value="1"/>
</dbReference>
<feature type="domain" description="Peptidase S1" evidence="9">
    <location>
        <begin position="448"/>
        <end position="626"/>
    </location>
</feature>
<feature type="signal peptide" evidence="8">
    <location>
        <begin position="1"/>
        <end position="19"/>
    </location>
</feature>
<dbReference type="PROSITE" id="PS50240">
    <property type="entry name" value="TRYPSIN_DOM"/>
    <property type="match status" value="2"/>
</dbReference>
<dbReference type="InterPro" id="IPR018114">
    <property type="entry name" value="TRYPSIN_HIS"/>
</dbReference>
<evidence type="ECO:0000256" key="3">
    <source>
        <dbReference type="ARBA" id="ARBA00022801"/>
    </source>
</evidence>
<comment type="similarity">
    <text evidence="1">Belongs to the peptidase S1 family.</text>
</comment>
<name>A0AA36C4N4_9BILA</name>
<evidence type="ECO:0000256" key="5">
    <source>
        <dbReference type="ARBA" id="ARBA00023157"/>
    </source>
</evidence>
<keyword evidence="3 6" id="KW-0378">Hydrolase</keyword>
<accession>A0AA36C4N4</accession>
<dbReference type="SUPFAM" id="SSF50494">
    <property type="entry name" value="Trypsin-like serine proteases"/>
    <property type="match status" value="4"/>
</dbReference>
<dbReference type="InterPro" id="IPR043504">
    <property type="entry name" value="Peptidase_S1_PA_chymotrypsin"/>
</dbReference>
<dbReference type="InterPro" id="IPR009003">
    <property type="entry name" value="Peptidase_S1_PA"/>
</dbReference>
<dbReference type="GO" id="GO:0006508">
    <property type="term" value="P:proteolysis"/>
    <property type="evidence" value="ECO:0007669"/>
    <property type="project" value="UniProtKB-KW"/>
</dbReference>
<dbReference type="CDD" id="cd00190">
    <property type="entry name" value="Tryp_SPc"/>
    <property type="match status" value="1"/>
</dbReference>
<dbReference type="Pfam" id="PF00089">
    <property type="entry name" value="Trypsin"/>
    <property type="match status" value="5"/>
</dbReference>
<organism evidence="10 11">
    <name type="scientific">Mesorhabditis spiculigera</name>
    <dbReference type="NCBI Taxonomy" id="96644"/>
    <lineage>
        <taxon>Eukaryota</taxon>
        <taxon>Metazoa</taxon>
        <taxon>Ecdysozoa</taxon>
        <taxon>Nematoda</taxon>
        <taxon>Chromadorea</taxon>
        <taxon>Rhabditida</taxon>
        <taxon>Rhabditina</taxon>
        <taxon>Rhabditomorpha</taxon>
        <taxon>Rhabditoidea</taxon>
        <taxon>Rhabditidae</taxon>
        <taxon>Mesorhabditinae</taxon>
        <taxon>Mesorhabditis</taxon>
    </lineage>
</organism>
<reference evidence="10" key="1">
    <citation type="submission" date="2023-06" db="EMBL/GenBank/DDBJ databases">
        <authorList>
            <person name="Delattre M."/>
        </authorList>
    </citation>
    <scope>NUCLEOTIDE SEQUENCE</scope>
    <source>
        <strain evidence="10">AF72</strain>
    </source>
</reference>
<feature type="chain" id="PRO_5041324653" description="Peptidase S1 domain-containing protein" evidence="8">
    <location>
        <begin position="20"/>
        <end position="626"/>
    </location>
</feature>